<proteinExistence type="inferred from homology"/>
<organism evidence="8 9">
    <name type="scientific">Caenorhabditis nigoni</name>
    <dbReference type="NCBI Taxonomy" id="1611254"/>
    <lineage>
        <taxon>Eukaryota</taxon>
        <taxon>Metazoa</taxon>
        <taxon>Ecdysozoa</taxon>
        <taxon>Nematoda</taxon>
        <taxon>Chromadorea</taxon>
        <taxon>Rhabditida</taxon>
        <taxon>Rhabditina</taxon>
        <taxon>Rhabditomorpha</taxon>
        <taxon>Rhabditoidea</taxon>
        <taxon>Rhabditidae</taxon>
        <taxon>Peloderinae</taxon>
        <taxon>Caenorhabditis</taxon>
    </lineage>
</organism>
<dbReference type="InterPro" id="IPR033466">
    <property type="entry name" value="Cornichon_conserved"/>
</dbReference>
<dbReference type="STRING" id="1611254.A0A2G5TJ74"/>
<feature type="transmembrane region" description="Helical" evidence="7">
    <location>
        <begin position="1055"/>
        <end position="1074"/>
    </location>
</feature>
<reference evidence="9" key="1">
    <citation type="submission" date="2017-10" db="EMBL/GenBank/DDBJ databases">
        <title>Rapid genome shrinkage in a self-fertile nematode reveals novel sperm competition proteins.</title>
        <authorList>
            <person name="Yin D."/>
            <person name="Schwarz E.M."/>
            <person name="Thomas C.G."/>
            <person name="Felde R.L."/>
            <person name="Korf I.F."/>
            <person name="Cutter A.D."/>
            <person name="Schartner C.M."/>
            <person name="Ralston E.J."/>
            <person name="Meyer B.J."/>
            <person name="Haag E.S."/>
        </authorList>
    </citation>
    <scope>NUCLEOTIDE SEQUENCE [LARGE SCALE GENOMIC DNA]</scope>
    <source>
        <strain evidence="9">JU1422</strain>
    </source>
</reference>
<dbReference type="PROSITE" id="PS01340">
    <property type="entry name" value="CORNICHON"/>
    <property type="match status" value="1"/>
</dbReference>
<sequence length="1077" mass="125179">MSKRPSTSTHPAEDDEDIPAECHDKMIEESPNDYEAHFETENVQGSSFRAPLLSTHLEFLEHHSPDMTMKELLSRKRARAQPTGFIDHSQSRYYDRYKQQEYTRRNDYMKYCHVCRKKTVGKLRVLPGDLRMRKVWILRSNLDEERSAELWLREMACEGSHGGEFCESHFPPGSQNLKGNQLLPIDVRPVEGRHSVLEDIQFDFDAIHLQCVFCGRDGPLATMLPFIRNRAKRGRWIDVLAAGNNDYKSRLTTALRGGVTQFLCDFHIADSSFEINGFGEWRLLRNALPNPRLSAADKIGERKYLVDKCRDELFWDQELWKNADLISQMTPGEDDDLIQEYLSNGVQSDVENQETSLPPPMVQVTKNNIVDADVPGTSTSSTSTTKLETKDISSLEDTQYSDDSDEENEMIEKMGEIPYSKRLCQVCSAVEPIVNDYPSNFPYKFTIRTWPFDEFRHRKWLEIMDWPHEFEESMKTLWQKRKTEGSLSQSYHFCPINVCQSHLEYRQLPQRMEHWHQTFCVLCDSCMSDKDLLVQIPHDLETRRKWVDSLFPFDDSSKYHIKKVIWLRRRFLRPKPTRYRICVYHFSQKSFLVDSEGKMVLDPEALPLPMDSDDFDLTPRGPNSVCKCILCDDWKRVEEMVTLRNPNSDAERAFLVDILIHTEKLIVKKALSALAKANRSALICNAHFADGMDPFSIIAERRIMYGVQTECVLCGHANDCTTMIPFPGLEDGKLRTKWINSMCREPWIYRYLTTRLEKPGRHYLCASHFNRNSLRYHAGLGLWKRSTACPVLSCTTEEERQGVWDLSKSQPLYHPLVLEAFDVDGFGPLHYDDVLTFLGAERMLEIENELNFHGRSETFMRRENRRKHGRSFYDDMPNIFAPEELEEVEEHVVEEEAVPEDCLIYETENPLEGDEALVVEEEVVIGQEEVLQMAFTFAALCYLLALIAVGFCIFFAIYTVICVDELRTDYKNPIEQCRNLNQLILPEYIIHGTFTFLFILSWQLISILANLPLAFYHIYTYINRPVMSGPGIYDPTTILNRSTLSSTLRISWIKLAFYLISFFYYLYAMIYTLVTAN</sequence>
<comment type="caution">
    <text evidence="8">The sequence shown here is derived from an EMBL/GenBank/DDBJ whole genome shotgun (WGS) entry which is preliminary data.</text>
</comment>
<comment type="similarity">
    <text evidence="2">Belongs to the cornichon family.</text>
</comment>
<dbReference type="OrthoDB" id="434393at2759"/>
<keyword evidence="3 7" id="KW-0812">Transmembrane</keyword>
<evidence type="ECO:0000256" key="1">
    <source>
        <dbReference type="ARBA" id="ARBA00004141"/>
    </source>
</evidence>
<evidence type="ECO:0000256" key="2">
    <source>
        <dbReference type="ARBA" id="ARBA00010095"/>
    </source>
</evidence>
<keyword evidence="4 7" id="KW-1133">Transmembrane helix</keyword>
<dbReference type="EMBL" id="PDUG01000005">
    <property type="protein sequence ID" value="PIC27349.1"/>
    <property type="molecule type" value="Genomic_DNA"/>
</dbReference>
<evidence type="ECO:0000313" key="8">
    <source>
        <dbReference type="EMBL" id="PIC27349.1"/>
    </source>
</evidence>
<evidence type="ECO:0000256" key="7">
    <source>
        <dbReference type="SAM" id="Phobius"/>
    </source>
</evidence>
<feature type="transmembrane region" description="Helical" evidence="7">
    <location>
        <begin position="937"/>
        <end position="961"/>
    </location>
</feature>
<feature type="compositionally biased region" description="Polar residues" evidence="6">
    <location>
        <begin position="1"/>
        <end position="10"/>
    </location>
</feature>
<dbReference type="Proteomes" id="UP000230233">
    <property type="component" value="Chromosome V"/>
</dbReference>
<protein>
    <recommendedName>
        <fullName evidence="10">THAP-type domain-containing protein</fullName>
    </recommendedName>
</protein>
<comment type="subcellular location">
    <subcellularLocation>
        <location evidence="1">Membrane</location>
        <topology evidence="1">Multi-pass membrane protein</topology>
    </subcellularLocation>
</comment>
<evidence type="ECO:0008006" key="10">
    <source>
        <dbReference type="Google" id="ProtNLM"/>
    </source>
</evidence>
<gene>
    <name evidence="8" type="primary">Cni-him-17</name>
    <name evidence="8" type="synonym">Cnig_chr_V.g19633</name>
    <name evidence="8" type="ORF">B9Z55_019633</name>
</gene>
<evidence type="ECO:0000313" key="9">
    <source>
        <dbReference type="Proteomes" id="UP000230233"/>
    </source>
</evidence>
<dbReference type="SMART" id="SM01398">
    <property type="entry name" value="Cornichon"/>
    <property type="match status" value="1"/>
</dbReference>
<evidence type="ECO:0000256" key="5">
    <source>
        <dbReference type="ARBA" id="ARBA00023136"/>
    </source>
</evidence>
<dbReference type="InterPro" id="IPR003377">
    <property type="entry name" value="Cornichon"/>
</dbReference>
<dbReference type="GO" id="GO:0016020">
    <property type="term" value="C:membrane"/>
    <property type="evidence" value="ECO:0007669"/>
    <property type="project" value="UniProtKB-SubCell"/>
</dbReference>
<feature type="region of interest" description="Disordered" evidence="6">
    <location>
        <begin position="372"/>
        <end position="406"/>
    </location>
</feature>
<dbReference type="AlphaFoldDB" id="A0A2G5TJ74"/>
<dbReference type="Pfam" id="PF03311">
    <property type="entry name" value="Cornichon"/>
    <property type="match status" value="1"/>
</dbReference>
<evidence type="ECO:0000256" key="6">
    <source>
        <dbReference type="SAM" id="MobiDB-lite"/>
    </source>
</evidence>
<feature type="region of interest" description="Disordered" evidence="6">
    <location>
        <begin position="1"/>
        <end position="23"/>
    </location>
</feature>
<evidence type="ECO:0000256" key="4">
    <source>
        <dbReference type="ARBA" id="ARBA00022989"/>
    </source>
</evidence>
<evidence type="ECO:0000256" key="3">
    <source>
        <dbReference type="ARBA" id="ARBA00022692"/>
    </source>
</evidence>
<dbReference type="GO" id="GO:0016192">
    <property type="term" value="P:vesicle-mediated transport"/>
    <property type="evidence" value="ECO:0007669"/>
    <property type="project" value="InterPro"/>
</dbReference>
<feature type="transmembrane region" description="Helical" evidence="7">
    <location>
        <begin position="988"/>
        <end position="1019"/>
    </location>
</feature>
<keyword evidence="5 7" id="KW-0472">Membrane</keyword>
<name>A0A2G5TJ74_9PELO</name>
<accession>A0A2G5TJ74</accession>
<dbReference type="PANTHER" id="PTHR12290">
    <property type="entry name" value="CORNICHON-RELATED"/>
    <property type="match status" value="1"/>
</dbReference>
<keyword evidence="9" id="KW-1185">Reference proteome</keyword>